<dbReference type="AlphaFoldDB" id="A0A841HQ45"/>
<evidence type="ECO:0000313" key="2">
    <source>
        <dbReference type="EMBL" id="MBB6094025.1"/>
    </source>
</evidence>
<gene>
    <name evidence="2" type="ORF">HNQ60_002906</name>
</gene>
<dbReference type="EMBL" id="JACHHZ010000003">
    <property type="protein sequence ID" value="MBB6094025.1"/>
    <property type="molecule type" value="Genomic_DNA"/>
</dbReference>
<feature type="region of interest" description="Disordered" evidence="1">
    <location>
        <begin position="1"/>
        <end position="28"/>
    </location>
</feature>
<protein>
    <submittedName>
        <fullName evidence="2">Uncharacterized protein</fullName>
    </submittedName>
</protein>
<organism evidence="2 3">
    <name type="scientific">Povalibacter uvarum</name>
    <dbReference type="NCBI Taxonomy" id="732238"/>
    <lineage>
        <taxon>Bacteria</taxon>
        <taxon>Pseudomonadati</taxon>
        <taxon>Pseudomonadota</taxon>
        <taxon>Gammaproteobacteria</taxon>
        <taxon>Steroidobacterales</taxon>
        <taxon>Steroidobacteraceae</taxon>
        <taxon>Povalibacter</taxon>
    </lineage>
</organism>
<dbReference type="Proteomes" id="UP000588068">
    <property type="component" value="Unassembled WGS sequence"/>
</dbReference>
<keyword evidence="3" id="KW-1185">Reference proteome</keyword>
<accession>A0A841HQ45</accession>
<sequence>MNRVTSSMTGSRQNVKSTATITRSNKSGAPTAVRPLIAVTPHLHRACAAARAHFRVGTSRWRSAQEEVFPAPHFRTGIASRATTILFSSPSRRTI</sequence>
<evidence type="ECO:0000256" key="1">
    <source>
        <dbReference type="SAM" id="MobiDB-lite"/>
    </source>
</evidence>
<name>A0A841HQ45_9GAMM</name>
<comment type="caution">
    <text evidence="2">The sequence shown here is derived from an EMBL/GenBank/DDBJ whole genome shotgun (WGS) entry which is preliminary data.</text>
</comment>
<evidence type="ECO:0000313" key="3">
    <source>
        <dbReference type="Proteomes" id="UP000588068"/>
    </source>
</evidence>
<reference evidence="2 3" key="1">
    <citation type="submission" date="2020-08" db="EMBL/GenBank/DDBJ databases">
        <title>Genomic Encyclopedia of Type Strains, Phase IV (KMG-IV): sequencing the most valuable type-strain genomes for metagenomic binning, comparative biology and taxonomic classification.</title>
        <authorList>
            <person name="Goeker M."/>
        </authorList>
    </citation>
    <scope>NUCLEOTIDE SEQUENCE [LARGE SCALE GENOMIC DNA]</scope>
    <source>
        <strain evidence="2 3">DSM 26723</strain>
    </source>
</reference>
<proteinExistence type="predicted"/>